<evidence type="ECO:0000313" key="2">
    <source>
        <dbReference type="Proteomes" id="UP000188184"/>
    </source>
</evidence>
<dbReference type="OrthoDB" id="2989868at2"/>
<name>A0A1Q2L057_9BACL</name>
<dbReference type="AlphaFoldDB" id="A0A1Q2L057"/>
<dbReference type="EMBL" id="CP019640">
    <property type="protein sequence ID" value="AQQ53835.1"/>
    <property type="molecule type" value="Genomic_DNA"/>
</dbReference>
<sequence>MMVQCVICDILEELDNTAPEAKRLRNRPIHTYMCAACHERVTARTNERIATGKFRFYRSSRRIEGDFYS</sequence>
<reference evidence="1 2" key="1">
    <citation type="submission" date="2017-02" db="EMBL/GenBank/DDBJ databases">
        <title>The complete genomic sequence of a novel cold adapted crude oil-degrading bacterium Planococcus qaidamina Y42.</title>
        <authorList>
            <person name="Yang R."/>
        </authorList>
    </citation>
    <scope>NUCLEOTIDE SEQUENCE [LARGE SCALE GENOMIC DNA]</scope>
    <source>
        <strain evidence="1 2">Y42</strain>
    </source>
</reference>
<evidence type="ECO:0008006" key="3">
    <source>
        <dbReference type="Google" id="ProtNLM"/>
    </source>
</evidence>
<gene>
    <name evidence="1" type="ORF">B0X71_12545</name>
</gene>
<keyword evidence="2" id="KW-1185">Reference proteome</keyword>
<dbReference type="Pfam" id="PF09963">
    <property type="entry name" value="DUF2197"/>
    <property type="match status" value="1"/>
</dbReference>
<dbReference type="KEGG" id="pmar:B0X71_12545"/>
<dbReference type="Proteomes" id="UP000188184">
    <property type="component" value="Chromosome"/>
</dbReference>
<dbReference type="RefSeq" id="WP_077589734.1">
    <property type="nucleotide sequence ID" value="NZ_CP019640.1"/>
</dbReference>
<proteinExistence type="predicted"/>
<dbReference type="InterPro" id="IPR019241">
    <property type="entry name" value="DUF2197"/>
</dbReference>
<accession>A0A1Q2L057</accession>
<evidence type="ECO:0000313" key="1">
    <source>
        <dbReference type="EMBL" id="AQQ53835.1"/>
    </source>
</evidence>
<protein>
    <recommendedName>
        <fullName evidence="3">DUF2197 domain-containing protein</fullName>
    </recommendedName>
</protein>
<organism evidence="1 2">
    <name type="scientific">Planococcus lenghuensis</name>
    <dbReference type="NCBI Taxonomy" id="2213202"/>
    <lineage>
        <taxon>Bacteria</taxon>
        <taxon>Bacillati</taxon>
        <taxon>Bacillota</taxon>
        <taxon>Bacilli</taxon>
        <taxon>Bacillales</taxon>
        <taxon>Caryophanaceae</taxon>
        <taxon>Planococcus</taxon>
    </lineage>
</organism>